<evidence type="ECO:0000313" key="10">
    <source>
        <dbReference type="Proteomes" id="UP000594262"/>
    </source>
</evidence>
<keyword evidence="5 7" id="KW-1133">Transmembrane helix</keyword>
<evidence type="ECO:0000256" key="2">
    <source>
        <dbReference type="ARBA" id="ARBA00022692"/>
    </source>
</evidence>
<evidence type="ECO:0000256" key="1">
    <source>
        <dbReference type="ARBA" id="ARBA00004472"/>
    </source>
</evidence>
<dbReference type="GO" id="GO:0000139">
    <property type="term" value="C:Golgi membrane"/>
    <property type="evidence" value="ECO:0007669"/>
    <property type="project" value="UniProtKB-SubCell"/>
</dbReference>
<reference evidence="9" key="1">
    <citation type="submission" date="2021-01" db="UniProtKB">
        <authorList>
            <consortium name="EnsemblMetazoa"/>
        </authorList>
    </citation>
    <scope>IDENTIFICATION</scope>
</reference>
<dbReference type="PANTHER" id="PTHR15071">
    <property type="entry name" value="MANNOSE-6-PHOSPHATE RECEPTOR FAMILY MEMBER"/>
    <property type="match status" value="1"/>
</dbReference>
<dbReference type="GeneID" id="136813025"/>
<evidence type="ECO:0000313" key="9">
    <source>
        <dbReference type="EnsemblMetazoa" id="CLYHEMP000028.1"/>
    </source>
</evidence>
<protein>
    <submittedName>
        <fullName evidence="9">Uncharacterized protein</fullName>
    </submittedName>
</protein>
<evidence type="ECO:0000256" key="4">
    <source>
        <dbReference type="ARBA" id="ARBA00022927"/>
    </source>
</evidence>
<sequence length="284" mass="32657">MALFKSDKQLFQLIQIILMLNVISCDDCGPLGYNAINLLRPNYWFFDLPFDHCPSLPEDHRYGNESYIDPEKKCRIYFNLCQDQKYQCSGAICARYNFDLVSLMGAYEAEIHPFHEGKQQFSAIYTGEKIMCGALQHPMNVQTRFNFICNKTAFWNQTNALYHGGSIVPPGRLINATFNNITCQFTVNFNSAEACPYIPQNDSPTKPLSYGSLILILFFPGLLLYFILGCLFNRMRGNEGKDMIPHRAFWTDLPELVMDGFLFTMATVTCKHEDRYAKDYDPVQ</sequence>
<evidence type="ECO:0000256" key="8">
    <source>
        <dbReference type="SAM" id="SignalP"/>
    </source>
</evidence>
<name>A0A7M5WQ08_9CNID</name>
<keyword evidence="4" id="KW-0653">Protein transport</keyword>
<feature type="signal peptide" evidence="8">
    <location>
        <begin position="1"/>
        <end position="25"/>
    </location>
</feature>
<dbReference type="AlphaFoldDB" id="A0A7M5WQ08"/>
<dbReference type="Gene3D" id="2.70.130.10">
    <property type="entry name" value="Mannose-6-phosphate receptor binding domain"/>
    <property type="match status" value="1"/>
</dbReference>
<proteinExistence type="predicted"/>
<keyword evidence="10" id="KW-1185">Reference proteome</keyword>
<dbReference type="GO" id="GO:0034045">
    <property type="term" value="C:phagophore assembly site membrane"/>
    <property type="evidence" value="ECO:0007669"/>
    <property type="project" value="UniProtKB-SubCell"/>
</dbReference>
<accession>A0A7M5WQ08</accession>
<evidence type="ECO:0000256" key="7">
    <source>
        <dbReference type="SAM" id="Phobius"/>
    </source>
</evidence>
<keyword evidence="6 7" id="KW-0472">Membrane</keyword>
<dbReference type="OrthoDB" id="29460at2759"/>
<evidence type="ECO:0000256" key="3">
    <source>
        <dbReference type="ARBA" id="ARBA00022729"/>
    </source>
</evidence>
<dbReference type="SUPFAM" id="SSF50911">
    <property type="entry name" value="Mannose 6-phosphate receptor domain"/>
    <property type="match status" value="1"/>
</dbReference>
<comment type="subcellular location">
    <subcellularLocation>
        <location evidence="1">Preautophagosomal structure membrane</location>
        <topology evidence="1">Single-pass type I membrane protein</topology>
    </subcellularLocation>
</comment>
<dbReference type="Proteomes" id="UP000594262">
    <property type="component" value="Unplaced"/>
</dbReference>
<dbReference type="Pfam" id="PF09451">
    <property type="entry name" value="ATG27"/>
    <property type="match status" value="1"/>
</dbReference>
<organism evidence="9 10">
    <name type="scientific">Clytia hemisphaerica</name>
    <dbReference type="NCBI Taxonomy" id="252671"/>
    <lineage>
        <taxon>Eukaryota</taxon>
        <taxon>Metazoa</taxon>
        <taxon>Cnidaria</taxon>
        <taxon>Hydrozoa</taxon>
        <taxon>Hydroidolina</taxon>
        <taxon>Leptothecata</taxon>
        <taxon>Obeliida</taxon>
        <taxon>Clytiidae</taxon>
        <taxon>Clytia</taxon>
    </lineage>
</organism>
<evidence type="ECO:0000256" key="6">
    <source>
        <dbReference type="ARBA" id="ARBA00023136"/>
    </source>
</evidence>
<dbReference type="GO" id="GO:0015031">
    <property type="term" value="P:protein transport"/>
    <property type="evidence" value="ECO:0007669"/>
    <property type="project" value="UniProtKB-KW"/>
</dbReference>
<dbReference type="EnsemblMetazoa" id="CLYHEMT000028.1">
    <property type="protein sequence ID" value="CLYHEMP000028.1"/>
    <property type="gene ID" value="CLYHEMG000028"/>
</dbReference>
<dbReference type="InterPro" id="IPR009011">
    <property type="entry name" value="Man6P_isomerase_rcpt-bd_dom_sf"/>
</dbReference>
<keyword evidence="2 7" id="KW-0812">Transmembrane</keyword>
<dbReference type="GO" id="GO:0005802">
    <property type="term" value="C:trans-Golgi network"/>
    <property type="evidence" value="ECO:0007669"/>
    <property type="project" value="TreeGrafter"/>
</dbReference>
<evidence type="ECO:0000256" key="5">
    <source>
        <dbReference type="ARBA" id="ARBA00022989"/>
    </source>
</evidence>
<dbReference type="PANTHER" id="PTHR15071:SF0">
    <property type="entry name" value="MANNOSE 6-PHOSPHATE RECEPTOR-LIKE PROTEIN 1"/>
    <property type="match status" value="1"/>
</dbReference>
<keyword evidence="4" id="KW-0813">Transport</keyword>
<feature type="chain" id="PRO_5029861468" evidence="8">
    <location>
        <begin position="26"/>
        <end position="284"/>
    </location>
</feature>
<dbReference type="InterPro" id="IPR018939">
    <property type="entry name" value="Autophagy-rel_prot_27"/>
</dbReference>
<keyword evidence="3 8" id="KW-0732">Signal</keyword>
<dbReference type="RefSeq" id="XP_066925635.1">
    <property type="nucleotide sequence ID" value="XM_067069534.1"/>
</dbReference>
<feature type="transmembrane region" description="Helical" evidence="7">
    <location>
        <begin position="208"/>
        <end position="232"/>
    </location>
</feature>